<evidence type="ECO:0000313" key="7">
    <source>
        <dbReference type="Proteomes" id="UP000248259"/>
    </source>
</evidence>
<dbReference type="GO" id="GO:0005524">
    <property type="term" value="F:ATP binding"/>
    <property type="evidence" value="ECO:0007669"/>
    <property type="project" value="UniProtKB-KW"/>
</dbReference>
<sequence length="268" mass="28648">MAEADLQIRGTASAAPAAQGDVLLVADKLTRRFGGLAANQDVCLSLERGMLHALLGPNGAGKSTCINMLSGDLPPSEGRILLRGQDVTRLSAAQRSKIGIGRSYQRTNIFPGFTVLENCRLAAQSRNPRPWKIFTDALGLTDTLERARAAIVEAGLAGREQRIAGTMSHGEQRQLEIAMVLATDAEVLLLDEPLAGMGSEESAQMVELLKRLKQNRAILLVEHDMDAVFAVADTITVMVNGVVLESGPPEQIRNSADVQTAYLGDGHV</sequence>
<dbReference type="InterPro" id="IPR003439">
    <property type="entry name" value="ABC_transporter-like_ATP-bd"/>
</dbReference>
<dbReference type="EMBL" id="QKOE01000005">
    <property type="protein sequence ID" value="PZA16745.1"/>
    <property type="molecule type" value="Genomic_DNA"/>
</dbReference>
<dbReference type="InterPro" id="IPR032823">
    <property type="entry name" value="BCA_ABC_TP_C"/>
</dbReference>
<dbReference type="RefSeq" id="WP_110523972.1">
    <property type="nucleotide sequence ID" value="NZ_QKOE01000005.1"/>
</dbReference>
<dbReference type="PANTHER" id="PTHR45772">
    <property type="entry name" value="CONSERVED COMPONENT OF ABC TRANSPORTER FOR NATURAL AMINO ACIDS-RELATED"/>
    <property type="match status" value="1"/>
</dbReference>
<keyword evidence="3" id="KW-0547">Nucleotide-binding</keyword>
<organism evidence="6 7">
    <name type="scientific">Parazoarcus communis SWub3 = DSM 12120</name>
    <dbReference type="NCBI Taxonomy" id="1121029"/>
    <lineage>
        <taxon>Bacteria</taxon>
        <taxon>Pseudomonadati</taxon>
        <taxon>Pseudomonadota</taxon>
        <taxon>Betaproteobacteria</taxon>
        <taxon>Rhodocyclales</taxon>
        <taxon>Zoogloeaceae</taxon>
        <taxon>Parazoarcus</taxon>
    </lineage>
</organism>
<dbReference type="InterPro" id="IPR003593">
    <property type="entry name" value="AAA+_ATPase"/>
</dbReference>
<name>A0A323UWD0_9RHOO</name>
<dbReference type="CDD" id="cd03219">
    <property type="entry name" value="ABC_Mj1267_LivG_branched"/>
    <property type="match status" value="1"/>
</dbReference>
<keyword evidence="2" id="KW-1003">Cell membrane</keyword>
<accession>A0A323UWD0</accession>
<keyword evidence="4 6" id="KW-0067">ATP-binding</keyword>
<evidence type="ECO:0000256" key="1">
    <source>
        <dbReference type="ARBA" id="ARBA00022448"/>
    </source>
</evidence>
<dbReference type="InterPro" id="IPR027417">
    <property type="entry name" value="P-loop_NTPase"/>
</dbReference>
<evidence type="ECO:0000313" key="6">
    <source>
        <dbReference type="EMBL" id="PZA16745.1"/>
    </source>
</evidence>
<gene>
    <name evidence="6" type="ORF">DNK49_08755</name>
</gene>
<dbReference type="InterPro" id="IPR051120">
    <property type="entry name" value="ABC_AA/LPS_Transport"/>
</dbReference>
<keyword evidence="1" id="KW-0813">Transport</keyword>
<keyword evidence="2" id="KW-0472">Membrane</keyword>
<dbReference type="AlphaFoldDB" id="A0A323UWD0"/>
<evidence type="ECO:0000256" key="3">
    <source>
        <dbReference type="ARBA" id="ARBA00022741"/>
    </source>
</evidence>
<reference evidence="6 7" key="1">
    <citation type="submission" date="2018-06" db="EMBL/GenBank/DDBJ databases">
        <title>Azoarcus communis strain SWub3 genome.</title>
        <authorList>
            <person name="Zorraquino Salvo V."/>
            <person name="Toubiana D."/>
            <person name="Blumwald E."/>
        </authorList>
    </citation>
    <scope>NUCLEOTIDE SEQUENCE [LARGE SCALE GENOMIC DNA]</scope>
    <source>
        <strain evidence="6 7">SWub3</strain>
    </source>
</reference>
<dbReference type="SUPFAM" id="SSF52540">
    <property type="entry name" value="P-loop containing nucleoside triphosphate hydrolases"/>
    <property type="match status" value="1"/>
</dbReference>
<dbReference type="OrthoDB" id="9781337at2"/>
<evidence type="ECO:0000259" key="5">
    <source>
        <dbReference type="PROSITE" id="PS50893"/>
    </source>
</evidence>
<dbReference type="GO" id="GO:0016887">
    <property type="term" value="F:ATP hydrolysis activity"/>
    <property type="evidence" value="ECO:0007669"/>
    <property type="project" value="InterPro"/>
</dbReference>
<dbReference type="PANTHER" id="PTHR45772:SF3">
    <property type="entry name" value="ABC TRANSPORTER ATP-BINDING PROTEIN"/>
    <property type="match status" value="1"/>
</dbReference>
<dbReference type="GO" id="GO:0005886">
    <property type="term" value="C:plasma membrane"/>
    <property type="evidence" value="ECO:0007669"/>
    <property type="project" value="TreeGrafter"/>
</dbReference>
<feature type="domain" description="ABC transporter" evidence="5">
    <location>
        <begin position="24"/>
        <end position="265"/>
    </location>
</feature>
<keyword evidence="7" id="KW-1185">Reference proteome</keyword>
<evidence type="ECO:0000256" key="4">
    <source>
        <dbReference type="ARBA" id="ARBA00022840"/>
    </source>
</evidence>
<dbReference type="Pfam" id="PF00005">
    <property type="entry name" value="ABC_tran"/>
    <property type="match status" value="1"/>
</dbReference>
<dbReference type="Gene3D" id="3.40.50.300">
    <property type="entry name" value="P-loop containing nucleotide triphosphate hydrolases"/>
    <property type="match status" value="1"/>
</dbReference>
<evidence type="ECO:0000256" key="2">
    <source>
        <dbReference type="ARBA" id="ARBA00022475"/>
    </source>
</evidence>
<protein>
    <submittedName>
        <fullName evidence="6">ABC transporter ATP-binding protein</fullName>
    </submittedName>
</protein>
<dbReference type="PROSITE" id="PS50893">
    <property type="entry name" value="ABC_TRANSPORTER_2"/>
    <property type="match status" value="1"/>
</dbReference>
<dbReference type="Proteomes" id="UP000248259">
    <property type="component" value="Unassembled WGS sequence"/>
</dbReference>
<dbReference type="Pfam" id="PF12399">
    <property type="entry name" value="BCA_ABC_TP_C"/>
    <property type="match status" value="1"/>
</dbReference>
<dbReference type="SMART" id="SM00382">
    <property type="entry name" value="AAA"/>
    <property type="match status" value="1"/>
</dbReference>
<proteinExistence type="predicted"/>
<comment type="caution">
    <text evidence="6">The sequence shown here is derived from an EMBL/GenBank/DDBJ whole genome shotgun (WGS) entry which is preliminary data.</text>
</comment>